<proteinExistence type="predicted"/>
<dbReference type="Pfam" id="PF09697">
    <property type="entry name" value="Porph_ging"/>
    <property type="match status" value="1"/>
</dbReference>
<reference evidence="1" key="1">
    <citation type="submission" date="2006-03" db="EMBL/GenBank/DDBJ databases">
        <authorList>
            <person name="Bowman J."/>
            <person name="Ferriera S."/>
            <person name="Johnson J."/>
            <person name="Kravitz S."/>
            <person name="Halpern A."/>
            <person name="Remington K."/>
            <person name="Beeson K."/>
            <person name="Tran B."/>
            <person name="Rogers Y.-H."/>
            <person name="Friedman R."/>
            <person name="Venter J.C."/>
        </authorList>
    </citation>
    <scope>NUCLEOTIDE SEQUENCE [LARGE SCALE GENOMIC DNA]</scope>
    <source>
        <strain evidence="1">ATCC 700755</strain>
    </source>
</reference>
<reference evidence="1" key="2">
    <citation type="submission" date="2012-09" db="EMBL/GenBank/DDBJ databases">
        <title>The complete sequence of Psychroflexus torquis an extreme psychrophile from sea-ice that is stimulated by light.</title>
        <authorList>
            <person name="Feng S."/>
            <person name="Powell S.M."/>
            <person name="Bowman J.P."/>
        </authorList>
    </citation>
    <scope>NUCLEOTIDE SEQUENCE [LARGE SCALE GENOMIC DNA]</scope>
    <source>
        <strain evidence="1">ATCC 700755</strain>
    </source>
</reference>
<dbReference type="eggNOG" id="ENOG502Z8ZW">
    <property type="taxonomic scope" value="Bacteria"/>
</dbReference>
<dbReference type="NCBIfam" id="TIGR01200">
    <property type="entry name" value="GLPGLI"/>
    <property type="match status" value="1"/>
</dbReference>
<dbReference type="InterPro" id="IPR005901">
    <property type="entry name" value="GLPGLI"/>
</dbReference>
<name>K4IDW7_PSYTT</name>
<dbReference type="Proteomes" id="UP000008514">
    <property type="component" value="Chromosome"/>
</dbReference>
<evidence type="ECO:0000313" key="2">
    <source>
        <dbReference type="Proteomes" id="UP000008514"/>
    </source>
</evidence>
<accession>K4IDW7</accession>
<dbReference type="STRING" id="313595.P700755_001063"/>
<dbReference type="EMBL" id="CP003879">
    <property type="protein sequence ID" value="AFU68033.1"/>
    <property type="molecule type" value="Genomic_DNA"/>
</dbReference>
<keyword evidence="2" id="KW-1185">Reference proteome</keyword>
<dbReference type="KEGG" id="ptq:P700755_001063"/>
<organism evidence="1 2">
    <name type="scientific">Psychroflexus torquis (strain ATCC 700755 / CIP 106069 / ACAM 623)</name>
    <dbReference type="NCBI Taxonomy" id="313595"/>
    <lineage>
        <taxon>Bacteria</taxon>
        <taxon>Pseudomonadati</taxon>
        <taxon>Bacteroidota</taxon>
        <taxon>Flavobacteriia</taxon>
        <taxon>Flavobacteriales</taxon>
        <taxon>Flavobacteriaceae</taxon>
        <taxon>Psychroflexus</taxon>
    </lineage>
</organism>
<dbReference type="AlphaFoldDB" id="K4IDW7"/>
<protein>
    <submittedName>
        <fullName evidence="1">Porph_ging superfamily protein</fullName>
    </submittedName>
</protein>
<sequence length="237" mass="27093">MNLKMQKILVVVFGLFYFVCMSQSGSVNYKVEPIQQDQSKQKEMPGSLAKIINKLNKQLKYVDVVLEFNAEESIFKVKESMNNDATFPLNDILRVAKASGDYYTNKSDGECYKVIQFQDKDLSIVTNTPSWEITKETKTIQGYQCFKATTTFLDPNESESKVTAWFVKDLPYAFGPKKYFGLPGLILEIEDFGYRFYATKIDLSENGKDIENPVKGKILTEQDYFAEGRAMGNPYKN</sequence>
<gene>
    <name evidence="1" type="ordered locus">P700755_001063</name>
</gene>
<dbReference type="HOGENOM" id="CLU_085659_0_1_10"/>
<evidence type="ECO:0000313" key="1">
    <source>
        <dbReference type="EMBL" id="AFU68033.1"/>
    </source>
</evidence>